<evidence type="ECO:0000313" key="1">
    <source>
        <dbReference type="EMBL" id="KKL63307.1"/>
    </source>
</evidence>
<organism evidence="1">
    <name type="scientific">marine sediment metagenome</name>
    <dbReference type="NCBI Taxonomy" id="412755"/>
    <lineage>
        <taxon>unclassified sequences</taxon>
        <taxon>metagenomes</taxon>
        <taxon>ecological metagenomes</taxon>
    </lineage>
</organism>
<gene>
    <name evidence="1" type="ORF">LCGC14_2176370</name>
</gene>
<sequence>MKIDHKENNKKKIKKKLFLIPLFLFLGVGIVFAAWTFSYNNTIQATIIGEEVLLVIEEISDFNVETINGSVNNSQTLSLFNKNGVKFTNLNFTVNKVLTEMSCPNYINDCSVEFKNSTGVVNSGN</sequence>
<comment type="caution">
    <text evidence="1">The sequence shown here is derived from an EMBL/GenBank/DDBJ whole genome shotgun (WGS) entry which is preliminary data.</text>
</comment>
<protein>
    <submittedName>
        <fullName evidence="1">Uncharacterized protein</fullName>
    </submittedName>
</protein>
<name>A0A0F9GJE1_9ZZZZ</name>
<reference evidence="1" key="1">
    <citation type="journal article" date="2015" name="Nature">
        <title>Complex archaea that bridge the gap between prokaryotes and eukaryotes.</title>
        <authorList>
            <person name="Spang A."/>
            <person name="Saw J.H."/>
            <person name="Jorgensen S.L."/>
            <person name="Zaremba-Niedzwiedzka K."/>
            <person name="Martijn J."/>
            <person name="Lind A.E."/>
            <person name="van Eijk R."/>
            <person name="Schleper C."/>
            <person name="Guy L."/>
            <person name="Ettema T.J."/>
        </authorList>
    </citation>
    <scope>NUCLEOTIDE SEQUENCE</scope>
</reference>
<dbReference type="AlphaFoldDB" id="A0A0F9GJE1"/>
<dbReference type="EMBL" id="LAZR01028215">
    <property type="protein sequence ID" value="KKL63307.1"/>
    <property type="molecule type" value="Genomic_DNA"/>
</dbReference>
<feature type="non-terminal residue" evidence="1">
    <location>
        <position position="125"/>
    </location>
</feature>
<proteinExistence type="predicted"/>
<accession>A0A0F9GJE1</accession>